<dbReference type="RefSeq" id="WP_386820774.1">
    <property type="nucleotide sequence ID" value="NZ_JBHUIT010000031.1"/>
</dbReference>
<dbReference type="SUPFAM" id="SSF55073">
    <property type="entry name" value="Nucleotide cyclase"/>
    <property type="match status" value="1"/>
</dbReference>
<dbReference type="PROSITE" id="PS50125">
    <property type="entry name" value="GUANYLATE_CYCLASE_2"/>
    <property type="match status" value="1"/>
</dbReference>
<feature type="transmembrane region" description="Helical" evidence="1">
    <location>
        <begin position="344"/>
        <end position="370"/>
    </location>
</feature>
<dbReference type="Gene3D" id="3.30.70.1230">
    <property type="entry name" value="Nucleotide cyclase"/>
    <property type="match status" value="1"/>
</dbReference>
<dbReference type="InterPro" id="IPR001054">
    <property type="entry name" value="A/G_cyclase"/>
</dbReference>
<dbReference type="Pfam" id="PF05226">
    <property type="entry name" value="CHASE2"/>
    <property type="match status" value="1"/>
</dbReference>
<dbReference type="PANTHER" id="PTHR43081">
    <property type="entry name" value="ADENYLATE CYCLASE, TERMINAL-DIFFERENTIATION SPECIFIC-RELATED"/>
    <property type="match status" value="1"/>
</dbReference>
<keyword evidence="4" id="KW-1185">Reference proteome</keyword>
<feature type="domain" description="Guanylate cyclase" evidence="2">
    <location>
        <begin position="438"/>
        <end position="572"/>
    </location>
</feature>
<dbReference type="InterPro" id="IPR007890">
    <property type="entry name" value="CHASE2"/>
</dbReference>
<evidence type="ECO:0000313" key="4">
    <source>
        <dbReference type="Proteomes" id="UP001597375"/>
    </source>
</evidence>
<keyword evidence="1" id="KW-0472">Membrane</keyword>
<dbReference type="EMBL" id="JBHUIT010000031">
    <property type="protein sequence ID" value="MFD2257475.1"/>
    <property type="molecule type" value="Genomic_DNA"/>
</dbReference>
<proteinExistence type="predicted"/>
<feature type="transmembrane region" description="Helical" evidence="1">
    <location>
        <begin position="318"/>
        <end position="337"/>
    </location>
</feature>
<comment type="caution">
    <text evidence="3">The sequence shown here is derived from an EMBL/GenBank/DDBJ whole genome shotgun (WGS) entry which is preliminary data.</text>
</comment>
<dbReference type="InterPro" id="IPR029787">
    <property type="entry name" value="Nucleotide_cyclase"/>
</dbReference>
<sequence length="687" mass="75891">MLIALVAFIPPASDHIISSDRKLGDSALYVPNNPSPREDLVFLGIDEESLTLQGLDPALIQSDENLTRMSKRFPWDRRVYADTATKLLNAGAKLVVIDLVMAEPSTPEADEALAEVLRKYPGKIVLATVFAPRSNDGKGDAFMLIEPAPVFTSIDPPPLLGFVNFRPNPDDLLIREIDYTSTLSQENGQAPIAGEAEFQSIAGSVLRSLGKPAPFQKAQIRYAVKAADVDPLKIDRSKAYEVYQPLSISSIFLPDAWTHRYKSGEFFRDKVVLIGPATARFQDNHQTPVGQLMGPQLHLQAIGSGLDRAFVSRPFGEWAGSIFWSGIAGALSAAILIRFLNRPIIILLSTVTIVVVSFFTAFACARHFGIWFSPRTFAIALFVGAVSGQSFDLIRERVERSRLHHQFRRFVSRDVADSLVNDPSIYKQAASGRKRKVVVLFSDIRGFTSLSEQVSPEQLFSQLNEYLSAMVKIIFAHNGTLDKFIGDAILAHWGALEDGDESQFATSALAATKAMIEELEKLNQDWESRGLPVLGIGIGLHLGEVLAGEIGSEQRTEFGVIGDAVNLASRLEGMTKAFSCPWLASGQFIQATGASQIHRRIARVRVKGRQEPVDLWTTSQCPASLESYTKALECFERGDFVNALCLCEKHLADYPDDLIARNLTTHTQRFLNDRPDQWDGIIKFNEK</sequence>
<evidence type="ECO:0000256" key="1">
    <source>
        <dbReference type="SAM" id="Phobius"/>
    </source>
</evidence>
<dbReference type="CDD" id="cd07302">
    <property type="entry name" value="CHD"/>
    <property type="match status" value="1"/>
</dbReference>
<dbReference type="Proteomes" id="UP001597375">
    <property type="component" value="Unassembled WGS sequence"/>
</dbReference>
<reference evidence="4" key="1">
    <citation type="journal article" date="2019" name="Int. J. Syst. Evol. Microbiol.">
        <title>The Global Catalogue of Microorganisms (GCM) 10K type strain sequencing project: providing services to taxonomists for standard genome sequencing and annotation.</title>
        <authorList>
            <consortium name="The Broad Institute Genomics Platform"/>
            <consortium name="The Broad Institute Genome Sequencing Center for Infectious Disease"/>
            <person name="Wu L."/>
            <person name="Ma J."/>
        </authorList>
    </citation>
    <scope>NUCLEOTIDE SEQUENCE [LARGE SCALE GENOMIC DNA]</scope>
    <source>
        <strain evidence="4">CGMCC 4.7106</strain>
    </source>
</reference>
<evidence type="ECO:0000259" key="2">
    <source>
        <dbReference type="PROSITE" id="PS50125"/>
    </source>
</evidence>
<gene>
    <name evidence="3" type="ORF">ACFSSA_12400</name>
</gene>
<dbReference type="Pfam" id="PF00211">
    <property type="entry name" value="Guanylate_cyc"/>
    <property type="match status" value="1"/>
</dbReference>
<dbReference type="InterPro" id="IPR050697">
    <property type="entry name" value="Adenylyl/Guanylyl_Cyclase_3/4"/>
</dbReference>
<keyword evidence="1" id="KW-0812">Transmembrane</keyword>
<evidence type="ECO:0000313" key="3">
    <source>
        <dbReference type="EMBL" id="MFD2257475.1"/>
    </source>
</evidence>
<name>A0ABW5DAL5_9BACT</name>
<keyword evidence="1" id="KW-1133">Transmembrane helix</keyword>
<protein>
    <submittedName>
        <fullName evidence="3">CHASE2 domain-containing protein</fullName>
    </submittedName>
</protein>
<organism evidence="3 4">
    <name type="scientific">Luteolibacter algae</name>
    <dbReference type="NCBI Taxonomy" id="454151"/>
    <lineage>
        <taxon>Bacteria</taxon>
        <taxon>Pseudomonadati</taxon>
        <taxon>Verrucomicrobiota</taxon>
        <taxon>Verrucomicrobiia</taxon>
        <taxon>Verrucomicrobiales</taxon>
        <taxon>Verrucomicrobiaceae</taxon>
        <taxon>Luteolibacter</taxon>
    </lineage>
</organism>
<accession>A0ABW5DAL5</accession>
<dbReference type="SMART" id="SM00044">
    <property type="entry name" value="CYCc"/>
    <property type="match status" value="1"/>
</dbReference>
<dbReference type="SMART" id="SM01080">
    <property type="entry name" value="CHASE2"/>
    <property type="match status" value="1"/>
</dbReference>
<dbReference type="PANTHER" id="PTHR43081:SF1">
    <property type="entry name" value="ADENYLATE CYCLASE, TERMINAL-DIFFERENTIATION SPECIFIC"/>
    <property type="match status" value="1"/>
</dbReference>